<evidence type="ECO:0000313" key="1">
    <source>
        <dbReference type="EMBL" id="RHZ73215.1"/>
    </source>
</evidence>
<accession>A0A397IC25</accession>
<evidence type="ECO:0000313" key="2">
    <source>
        <dbReference type="Proteomes" id="UP000266861"/>
    </source>
</evidence>
<protein>
    <submittedName>
        <fullName evidence="1">Uncharacterized protein</fullName>
    </submittedName>
</protein>
<dbReference type="AlphaFoldDB" id="A0A397IC25"/>
<proteinExistence type="predicted"/>
<reference evidence="1 2" key="1">
    <citation type="submission" date="2018-08" db="EMBL/GenBank/DDBJ databases">
        <title>Genome and evolution of the arbuscular mycorrhizal fungus Diversispora epigaea (formerly Glomus versiforme) and its bacterial endosymbionts.</title>
        <authorList>
            <person name="Sun X."/>
            <person name="Fei Z."/>
            <person name="Harrison M."/>
        </authorList>
    </citation>
    <scope>NUCLEOTIDE SEQUENCE [LARGE SCALE GENOMIC DNA]</scope>
    <source>
        <strain evidence="1 2">IT104</strain>
    </source>
</reference>
<gene>
    <name evidence="1" type="ORF">Glove_232g89</name>
</gene>
<organism evidence="1 2">
    <name type="scientific">Diversispora epigaea</name>
    <dbReference type="NCBI Taxonomy" id="1348612"/>
    <lineage>
        <taxon>Eukaryota</taxon>
        <taxon>Fungi</taxon>
        <taxon>Fungi incertae sedis</taxon>
        <taxon>Mucoromycota</taxon>
        <taxon>Glomeromycotina</taxon>
        <taxon>Glomeromycetes</taxon>
        <taxon>Diversisporales</taxon>
        <taxon>Diversisporaceae</taxon>
        <taxon>Diversispora</taxon>
    </lineage>
</organism>
<dbReference type="EMBL" id="PQFF01000215">
    <property type="protein sequence ID" value="RHZ73215.1"/>
    <property type="molecule type" value="Genomic_DNA"/>
</dbReference>
<sequence length="103" mass="12181">MDNTRMVEHWNAGKYWNTGILEYSTIWNNGQHGMQEYMDNTETLEHWTTIDDTRTLENTGRSGTMNNTRKLEYVDNTGTLEHRTTLGILDNNRNTGTLEYWKY</sequence>
<keyword evidence="2" id="KW-1185">Reference proteome</keyword>
<dbReference type="Proteomes" id="UP000266861">
    <property type="component" value="Unassembled WGS sequence"/>
</dbReference>
<comment type="caution">
    <text evidence="1">The sequence shown here is derived from an EMBL/GenBank/DDBJ whole genome shotgun (WGS) entry which is preliminary data.</text>
</comment>
<name>A0A397IC25_9GLOM</name>